<dbReference type="InterPro" id="IPR001633">
    <property type="entry name" value="EAL_dom"/>
</dbReference>
<evidence type="ECO:0000259" key="1">
    <source>
        <dbReference type="PROSITE" id="PS50883"/>
    </source>
</evidence>
<dbReference type="Pfam" id="PF00563">
    <property type="entry name" value="EAL"/>
    <property type="match status" value="1"/>
</dbReference>
<comment type="caution">
    <text evidence="2">The sequence shown here is derived from an EMBL/GenBank/DDBJ whole genome shotgun (WGS) entry which is preliminary data.</text>
</comment>
<dbReference type="SMART" id="SM00052">
    <property type="entry name" value="EAL"/>
    <property type="match status" value="1"/>
</dbReference>
<proteinExistence type="predicted"/>
<dbReference type="PANTHER" id="PTHR33121:SF70">
    <property type="entry name" value="SIGNALING PROTEIN YKOW"/>
    <property type="match status" value="1"/>
</dbReference>
<accession>A0A1E3VRK2</accession>
<dbReference type="Proteomes" id="UP000094472">
    <property type="component" value="Unassembled WGS sequence"/>
</dbReference>
<reference evidence="2 3" key="1">
    <citation type="journal article" date="2016" name="Environ. Microbiol.">
        <title>New Methyloceanibacter diversity from North Sea sediments includes methanotroph containing solely the soluble methane monooxygenase.</title>
        <authorList>
            <person name="Vekeman B."/>
            <person name="Kerckhof F.M."/>
            <person name="Cremers G."/>
            <person name="de Vos P."/>
            <person name="Vandamme P."/>
            <person name="Boon N."/>
            <person name="Op den Camp H.J."/>
            <person name="Heylen K."/>
        </authorList>
    </citation>
    <scope>NUCLEOTIDE SEQUENCE [LARGE SCALE GENOMIC DNA]</scope>
    <source>
        <strain evidence="2 3">R-67175</strain>
    </source>
</reference>
<evidence type="ECO:0000313" key="3">
    <source>
        <dbReference type="Proteomes" id="UP000094472"/>
    </source>
</evidence>
<organism evidence="2 3">
    <name type="scientific">Methyloceanibacter superfactus</name>
    <dbReference type="NCBI Taxonomy" id="1774969"/>
    <lineage>
        <taxon>Bacteria</taxon>
        <taxon>Pseudomonadati</taxon>
        <taxon>Pseudomonadota</taxon>
        <taxon>Alphaproteobacteria</taxon>
        <taxon>Hyphomicrobiales</taxon>
        <taxon>Hyphomicrobiaceae</taxon>
        <taxon>Methyloceanibacter</taxon>
    </lineage>
</organism>
<dbReference type="SUPFAM" id="SSF141868">
    <property type="entry name" value="EAL domain-like"/>
    <property type="match status" value="1"/>
</dbReference>
<dbReference type="InterPro" id="IPR050706">
    <property type="entry name" value="Cyclic-di-GMP_PDE-like"/>
</dbReference>
<dbReference type="EMBL" id="LPWF01000030">
    <property type="protein sequence ID" value="ODR96153.1"/>
    <property type="molecule type" value="Genomic_DNA"/>
</dbReference>
<dbReference type="AlphaFoldDB" id="A0A1E3VRK2"/>
<gene>
    <name evidence="2" type="ORF">AUC69_15405</name>
</gene>
<dbReference type="CDD" id="cd01948">
    <property type="entry name" value="EAL"/>
    <property type="match status" value="1"/>
</dbReference>
<name>A0A1E3VRK2_9HYPH</name>
<feature type="domain" description="EAL" evidence="1">
    <location>
        <begin position="8"/>
        <end position="257"/>
    </location>
</feature>
<dbReference type="Gene3D" id="3.20.20.450">
    <property type="entry name" value="EAL domain"/>
    <property type="match status" value="1"/>
</dbReference>
<evidence type="ECO:0000313" key="2">
    <source>
        <dbReference type="EMBL" id="ODR96153.1"/>
    </source>
</evidence>
<dbReference type="PROSITE" id="PS50883">
    <property type="entry name" value="EAL"/>
    <property type="match status" value="1"/>
</dbReference>
<sequence>MAEQVEHRRSVELDLRAALENQELDLHYQPIIACDTGAVMGVEALLRWHHPLYGSMPPAEFIPIAENAGLLPEIGEWVLGRAMTDSKRWPQLQVAVNLSPVQFRHVDIETMLRQLIVKHAIDPSRFVLEITEGVLLESTDRVSKVLAAIRDMGFRTALDDFGTGYSSLSYLCNFQFDTIKIDRSFISNMSKVDSSKTIVKSVVTLGRGLGMDIVAEGIETEFEAIMMARFGCTEMQGFYFSRPLPVTQLIDFLKTYEPKPMQPALEPIKAVGGSLAG</sequence>
<keyword evidence="3" id="KW-1185">Reference proteome</keyword>
<dbReference type="STRING" id="1774969.AUC69_15405"/>
<protein>
    <recommendedName>
        <fullName evidence="1">EAL domain-containing protein</fullName>
    </recommendedName>
</protein>
<dbReference type="GO" id="GO:0071111">
    <property type="term" value="F:cyclic-guanylate-specific phosphodiesterase activity"/>
    <property type="evidence" value="ECO:0007669"/>
    <property type="project" value="InterPro"/>
</dbReference>
<dbReference type="PANTHER" id="PTHR33121">
    <property type="entry name" value="CYCLIC DI-GMP PHOSPHODIESTERASE PDEF"/>
    <property type="match status" value="1"/>
</dbReference>
<dbReference type="InterPro" id="IPR035919">
    <property type="entry name" value="EAL_sf"/>
</dbReference>